<reference evidence="1" key="1">
    <citation type="submission" date="2021-05" db="EMBL/GenBank/DDBJ databases">
        <authorList>
            <person name="Alioto T."/>
            <person name="Alioto T."/>
            <person name="Gomez Garrido J."/>
        </authorList>
    </citation>
    <scope>NUCLEOTIDE SEQUENCE</scope>
</reference>
<accession>A0A8D8Z1A4</accession>
<organism evidence="1">
    <name type="scientific">Cacopsylla melanoneura</name>
    <dbReference type="NCBI Taxonomy" id="428564"/>
    <lineage>
        <taxon>Eukaryota</taxon>
        <taxon>Metazoa</taxon>
        <taxon>Ecdysozoa</taxon>
        <taxon>Arthropoda</taxon>
        <taxon>Hexapoda</taxon>
        <taxon>Insecta</taxon>
        <taxon>Pterygota</taxon>
        <taxon>Neoptera</taxon>
        <taxon>Paraneoptera</taxon>
        <taxon>Hemiptera</taxon>
        <taxon>Sternorrhyncha</taxon>
        <taxon>Psylloidea</taxon>
        <taxon>Psyllidae</taxon>
        <taxon>Psyllinae</taxon>
        <taxon>Cacopsylla</taxon>
    </lineage>
</organism>
<protein>
    <submittedName>
        <fullName evidence="1">Uncharacterized protein</fullName>
    </submittedName>
</protein>
<dbReference type="AlphaFoldDB" id="A0A8D8Z1A4"/>
<dbReference type="EMBL" id="HBUF01405747">
    <property type="protein sequence ID" value="CAG6738021.1"/>
    <property type="molecule type" value="Transcribed_RNA"/>
</dbReference>
<name>A0A8D8Z1A4_9HEMI</name>
<evidence type="ECO:0000313" key="1">
    <source>
        <dbReference type="EMBL" id="CAG6738021.1"/>
    </source>
</evidence>
<proteinExistence type="predicted"/>
<sequence>MFISLRVKGQVLCTDNIIYNYLRVKGQVASSYCILPIIIKFRNFTKQKCPETPLGITVAFPSRHGPENPNGVSIRPFIQTLEIPIPNGVSWLNGAEPDFWRSD</sequence>